<evidence type="ECO:0000259" key="8">
    <source>
        <dbReference type="SMART" id="SM00827"/>
    </source>
</evidence>
<dbReference type="PIRSF" id="PIRSF000446">
    <property type="entry name" value="Mct"/>
    <property type="match status" value="1"/>
</dbReference>
<feature type="active site" evidence="7">
    <location>
        <position position="208"/>
    </location>
</feature>
<dbReference type="Pfam" id="PF00698">
    <property type="entry name" value="Acyl_transf_1"/>
    <property type="match status" value="1"/>
</dbReference>
<dbReference type="SUPFAM" id="SSF52151">
    <property type="entry name" value="FabD/lysophospholipase-like"/>
    <property type="match status" value="1"/>
</dbReference>
<feature type="domain" description="Malonyl-CoA:ACP transacylase (MAT)" evidence="8">
    <location>
        <begin position="13"/>
        <end position="312"/>
    </location>
</feature>
<evidence type="ECO:0000256" key="1">
    <source>
        <dbReference type="ARBA" id="ARBA00013258"/>
    </source>
</evidence>
<dbReference type="KEGG" id="lfp:Y981_10930"/>
<accession>A0A059Y0S7</accession>
<evidence type="ECO:0000256" key="5">
    <source>
        <dbReference type="ARBA" id="ARBA00048462"/>
    </source>
</evidence>
<evidence type="ECO:0000313" key="9">
    <source>
        <dbReference type="EMBL" id="AIA31067.1"/>
    </source>
</evidence>
<dbReference type="InterPro" id="IPR004410">
    <property type="entry name" value="Malonyl_CoA-ACP_transAc_FabD"/>
</dbReference>
<sequence length="314" mass="33793">MTEKTDGKRSAWIFPGQGSQYRGMLRLVDGPREQVRLDEASEILGYPVRKLLGEDPDSVLDKTEWTQPALLLVSVLIAERKIREGIPLPDLYLGHSLGEYSALVMAGCLSFGEALHAVHLRGKAMQGAVPEGAGMMAAVLGFDRNELMAVLEKMPPPPPGEYAGMANVNSPGQIVIAGSRDRMLSAIDAIKSAGARKVIPLAVSVPSHTPLMEPAAREMRKVLENMMWKNPVSPVVSNATASASSDSSELRERLLRQITSPVLWEDSIREALRLGVEKFVEMGPGSVLTGLGKRISDSVIWESTDSTGKAGGKG</sequence>
<dbReference type="NCBIfam" id="TIGR00128">
    <property type="entry name" value="fabD"/>
    <property type="match status" value="1"/>
</dbReference>
<dbReference type="Gene3D" id="3.30.70.250">
    <property type="entry name" value="Malonyl-CoA ACP transacylase, ACP-binding"/>
    <property type="match status" value="1"/>
</dbReference>
<dbReference type="InterPro" id="IPR001227">
    <property type="entry name" value="Ac_transferase_dom_sf"/>
</dbReference>
<reference evidence="10" key="1">
    <citation type="submission" date="2014-02" db="EMBL/GenBank/DDBJ databases">
        <title>Complete genome sequence and comparative genomic analysis of the nitrogen-fixing bacterium Leptospirillum ferriphilum YSK.</title>
        <authorList>
            <person name="Guo X."/>
            <person name="Yin H."/>
            <person name="Liang Y."/>
            <person name="Hu Q."/>
            <person name="Ma L."/>
            <person name="Xiao Y."/>
            <person name="Zhang X."/>
            <person name="Qiu G."/>
            <person name="Liu X."/>
        </authorList>
    </citation>
    <scope>NUCLEOTIDE SEQUENCE [LARGE SCALE GENOMIC DNA]</scope>
    <source>
        <strain evidence="10">YSK</strain>
    </source>
</reference>
<name>A0A059Y0S7_9BACT</name>
<proteinExistence type="inferred from homology"/>
<dbReference type="Gene3D" id="3.40.366.10">
    <property type="entry name" value="Malonyl-Coenzyme A Acyl Carrier Protein, domain 2"/>
    <property type="match status" value="1"/>
</dbReference>
<dbReference type="SUPFAM" id="SSF55048">
    <property type="entry name" value="Probable ACP-binding domain of malonyl-CoA ACP transacylase"/>
    <property type="match status" value="1"/>
</dbReference>
<gene>
    <name evidence="9" type="ORF">Y981_10930</name>
</gene>
<dbReference type="PANTHER" id="PTHR42681:SF1">
    <property type="entry name" value="MALONYL-COA-ACYL CARRIER PROTEIN TRANSACYLASE, MITOCHONDRIAL"/>
    <property type="match status" value="1"/>
</dbReference>
<dbReference type="EMBL" id="CP007243">
    <property type="protein sequence ID" value="AIA31067.1"/>
    <property type="molecule type" value="Genomic_DNA"/>
</dbReference>
<dbReference type="OrthoDB" id="9805460at2"/>
<comment type="similarity">
    <text evidence="6">Belongs to the fabD family.</text>
</comment>
<keyword evidence="3 6" id="KW-0808">Transferase</keyword>
<feature type="active site" evidence="7">
    <location>
        <position position="96"/>
    </location>
</feature>
<dbReference type="GO" id="GO:0006633">
    <property type="term" value="P:fatty acid biosynthetic process"/>
    <property type="evidence" value="ECO:0007669"/>
    <property type="project" value="TreeGrafter"/>
</dbReference>
<evidence type="ECO:0000256" key="3">
    <source>
        <dbReference type="ARBA" id="ARBA00022679"/>
    </source>
</evidence>
<keyword evidence="4 6" id="KW-0012">Acyltransferase</keyword>
<dbReference type="SMART" id="SM00827">
    <property type="entry name" value="PKS_AT"/>
    <property type="match status" value="1"/>
</dbReference>
<protein>
    <recommendedName>
        <fullName evidence="2 6">Malonyl CoA-acyl carrier protein transacylase</fullName>
        <ecNumber evidence="1 6">2.3.1.39</ecNumber>
    </recommendedName>
</protein>
<dbReference type="InterPro" id="IPR016035">
    <property type="entry name" value="Acyl_Trfase/lysoPLipase"/>
</dbReference>
<dbReference type="Proteomes" id="UP000027059">
    <property type="component" value="Chromosome"/>
</dbReference>
<evidence type="ECO:0000313" key="10">
    <source>
        <dbReference type="Proteomes" id="UP000027059"/>
    </source>
</evidence>
<organism evidence="9 10">
    <name type="scientific">Leptospirillum ferriphilum YSK</name>
    <dbReference type="NCBI Taxonomy" id="1441628"/>
    <lineage>
        <taxon>Bacteria</taxon>
        <taxon>Pseudomonadati</taxon>
        <taxon>Nitrospirota</taxon>
        <taxon>Nitrospiria</taxon>
        <taxon>Nitrospirales</taxon>
        <taxon>Nitrospiraceae</taxon>
        <taxon>Leptospirillum</taxon>
    </lineage>
</organism>
<dbReference type="PANTHER" id="PTHR42681">
    <property type="entry name" value="MALONYL-COA-ACYL CARRIER PROTEIN TRANSACYLASE, MITOCHONDRIAL"/>
    <property type="match status" value="1"/>
</dbReference>
<dbReference type="FunFam" id="3.30.70.250:FF:000001">
    <property type="entry name" value="Malonyl CoA-acyl carrier protein transacylase"/>
    <property type="match status" value="1"/>
</dbReference>
<comment type="catalytic activity">
    <reaction evidence="5 6">
        <text>holo-[ACP] + malonyl-CoA = malonyl-[ACP] + CoA</text>
        <dbReference type="Rhea" id="RHEA:41792"/>
        <dbReference type="Rhea" id="RHEA-COMP:9623"/>
        <dbReference type="Rhea" id="RHEA-COMP:9685"/>
        <dbReference type="ChEBI" id="CHEBI:57287"/>
        <dbReference type="ChEBI" id="CHEBI:57384"/>
        <dbReference type="ChEBI" id="CHEBI:64479"/>
        <dbReference type="ChEBI" id="CHEBI:78449"/>
        <dbReference type="EC" id="2.3.1.39"/>
    </reaction>
</comment>
<dbReference type="AlphaFoldDB" id="A0A059Y0S7"/>
<dbReference type="InterPro" id="IPR024925">
    <property type="entry name" value="Malonyl_CoA-ACP_transAc"/>
</dbReference>
<keyword evidence="10" id="KW-1185">Reference proteome</keyword>
<dbReference type="InterPro" id="IPR014043">
    <property type="entry name" value="Acyl_transferase_dom"/>
</dbReference>
<dbReference type="InterPro" id="IPR016036">
    <property type="entry name" value="Malonyl_transacylase_ACP-bd"/>
</dbReference>
<dbReference type="GO" id="GO:0004314">
    <property type="term" value="F:[acyl-carrier-protein] S-malonyltransferase activity"/>
    <property type="evidence" value="ECO:0007669"/>
    <property type="project" value="UniProtKB-EC"/>
</dbReference>
<dbReference type="RefSeq" id="WP_014961831.1">
    <property type="nucleotide sequence ID" value="NZ_CP007243.1"/>
</dbReference>
<dbReference type="GO" id="GO:0005829">
    <property type="term" value="C:cytosol"/>
    <property type="evidence" value="ECO:0007669"/>
    <property type="project" value="TreeGrafter"/>
</dbReference>
<evidence type="ECO:0000256" key="2">
    <source>
        <dbReference type="ARBA" id="ARBA00018953"/>
    </source>
</evidence>
<dbReference type="HOGENOM" id="CLU_030558_2_0_0"/>
<dbReference type="InterPro" id="IPR050858">
    <property type="entry name" value="Mal-CoA-ACP_Trans/PKS_FabD"/>
</dbReference>
<evidence type="ECO:0000256" key="7">
    <source>
        <dbReference type="PIRSR" id="PIRSR000446-1"/>
    </source>
</evidence>
<dbReference type="EC" id="2.3.1.39" evidence="1 6"/>
<reference evidence="9 10" key="2">
    <citation type="journal article" date="2015" name="Biomed. Res. Int.">
        <title>Effects of Arsenite Resistance on the Growth and Functional Gene Expression of Leptospirillum ferriphilum and Acidithiobacillus thiooxidans in Pure Culture and Coculture.</title>
        <authorList>
            <person name="Jiang H."/>
            <person name="Liang Y."/>
            <person name="Yin H."/>
            <person name="Xiao Y."/>
            <person name="Guo X."/>
            <person name="Xu Y."/>
            <person name="Hu Q."/>
            <person name="Liu H."/>
            <person name="Liu X."/>
        </authorList>
    </citation>
    <scope>NUCLEOTIDE SEQUENCE [LARGE SCALE GENOMIC DNA]</scope>
    <source>
        <strain evidence="9 10">YSK</strain>
    </source>
</reference>
<evidence type="ECO:0000256" key="6">
    <source>
        <dbReference type="PIRNR" id="PIRNR000446"/>
    </source>
</evidence>
<evidence type="ECO:0000256" key="4">
    <source>
        <dbReference type="ARBA" id="ARBA00023315"/>
    </source>
</evidence>